<evidence type="ECO:0000313" key="1">
    <source>
        <dbReference type="EMBL" id="KRY96873.1"/>
    </source>
</evidence>
<dbReference type="Proteomes" id="UP000055024">
    <property type="component" value="Unassembled WGS sequence"/>
</dbReference>
<reference evidence="1 2" key="1">
    <citation type="submission" date="2015-01" db="EMBL/GenBank/DDBJ databases">
        <title>Evolution of Trichinella species and genotypes.</title>
        <authorList>
            <person name="Korhonen P.K."/>
            <person name="Edoardo P."/>
            <person name="Giuseppe L.R."/>
            <person name="Gasser R.B."/>
        </authorList>
    </citation>
    <scope>NUCLEOTIDE SEQUENCE [LARGE SCALE GENOMIC DNA]</scope>
    <source>
        <strain evidence="1">ISS1029</strain>
    </source>
</reference>
<protein>
    <submittedName>
        <fullName evidence="1">Uncharacterized protein</fullName>
    </submittedName>
</protein>
<dbReference type="OrthoDB" id="5922825at2759"/>
<evidence type="ECO:0000313" key="2">
    <source>
        <dbReference type="Proteomes" id="UP000055024"/>
    </source>
</evidence>
<dbReference type="STRING" id="268475.A0A0V1GF34"/>
<proteinExistence type="predicted"/>
<comment type="caution">
    <text evidence="1">The sequence shown here is derived from an EMBL/GenBank/DDBJ whole genome shotgun (WGS) entry which is preliminary data.</text>
</comment>
<keyword evidence="2" id="KW-1185">Reference proteome</keyword>
<dbReference type="EMBL" id="JYDP01002461">
    <property type="protein sequence ID" value="KRY96873.1"/>
    <property type="molecule type" value="Genomic_DNA"/>
</dbReference>
<gene>
    <name evidence="1" type="ORF">T11_17177</name>
</gene>
<name>A0A0V1GF34_9BILA</name>
<dbReference type="AlphaFoldDB" id="A0A0V1GF34"/>
<accession>A0A0V1GF34</accession>
<organism evidence="1 2">
    <name type="scientific">Trichinella zimbabwensis</name>
    <dbReference type="NCBI Taxonomy" id="268475"/>
    <lineage>
        <taxon>Eukaryota</taxon>
        <taxon>Metazoa</taxon>
        <taxon>Ecdysozoa</taxon>
        <taxon>Nematoda</taxon>
        <taxon>Enoplea</taxon>
        <taxon>Dorylaimia</taxon>
        <taxon>Trichinellida</taxon>
        <taxon>Trichinellidae</taxon>
        <taxon>Trichinella</taxon>
    </lineage>
</organism>
<sequence length="88" mass="9845">MDSRPNLKKLVSGELRILPPLAVTQDTTTAGPGGLKVTIYSKGEKSRYDCTVNFHHRDLRFKIKALAKTNTLKSYNEKVAEVHKSCKT</sequence>